<dbReference type="InterPro" id="IPR001005">
    <property type="entry name" value="SANT/Myb"/>
</dbReference>
<dbReference type="PROSITE" id="PS50090">
    <property type="entry name" value="MYB_LIKE"/>
    <property type="match status" value="1"/>
</dbReference>
<evidence type="ECO:0000256" key="2">
    <source>
        <dbReference type="ARBA" id="ARBA00022737"/>
    </source>
</evidence>
<dbReference type="GO" id="GO:0006450">
    <property type="term" value="P:regulation of translational fidelity"/>
    <property type="evidence" value="ECO:0007669"/>
    <property type="project" value="InterPro"/>
</dbReference>
<accession>A0A443RVI1</accession>
<dbReference type="VEuPathDB" id="VectorBase:LDEU012790"/>
<dbReference type="InterPro" id="IPR044634">
    <property type="entry name" value="Zuotin/DnaJC2"/>
</dbReference>
<dbReference type="GO" id="GO:0005829">
    <property type="term" value="C:cytosol"/>
    <property type="evidence" value="ECO:0007669"/>
    <property type="project" value="TreeGrafter"/>
</dbReference>
<evidence type="ECO:0000256" key="4">
    <source>
        <dbReference type="ARBA" id="ARBA00023242"/>
    </source>
</evidence>
<dbReference type="GO" id="GO:0030544">
    <property type="term" value="F:Hsp70 protein binding"/>
    <property type="evidence" value="ECO:0007669"/>
    <property type="project" value="InterPro"/>
</dbReference>
<reference evidence="7 8" key="1">
    <citation type="journal article" date="2018" name="Gigascience">
        <title>Genomes of trombidid mites reveal novel predicted allergens and laterally-transferred genes associated with secondary metabolism.</title>
        <authorList>
            <person name="Dong X."/>
            <person name="Chaisiri K."/>
            <person name="Xia D."/>
            <person name="Armstrong S.D."/>
            <person name="Fang Y."/>
            <person name="Donnelly M.J."/>
            <person name="Kadowaki T."/>
            <person name="McGarry J.W."/>
            <person name="Darby A.C."/>
            <person name="Makepeace B.L."/>
        </authorList>
    </citation>
    <scope>NUCLEOTIDE SEQUENCE [LARGE SCALE GENOMIC DNA]</scope>
    <source>
        <strain evidence="7">UoL-UT</strain>
    </source>
</reference>
<evidence type="ECO:0000313" key="8">
    <source>
        <dbReference type="Proteomes" id="UP000288716"/>
    </source>
</evidence>
<feature type="domain" description="Myb-like" evidence="6">
    <location>
        <begin position="64"/>
        <end position="111"/>
    </location>
</feature>
<dbReference type="PANTHER" id="PTHR43999">
    <property type="entry name" value="DNAJ HOMOLOG SUBFAMILY C MEMBER 2"/>
    <property type="match status" value="1"/>
</dbReference>
<dbReference type="FunFam" id="1.10.10.60:FF:000180">
    <property type="entry name" value="DnaJ (Hsp40) homolog, subfamily C, member 2"/>
    <property type="match status" value="1"/>
</dbReference>
<dbReference type="GO" id="GO:0043022">
    <property type="term" value="F:ribosome binding"/>
    <property type="evidence" value="ECO:0007669"/>
    <property type="project" value="InterPro"/>
</dbReference>
<keyword evidence="3" id="KW-0143">Chaperone</keyword>
<dbReference type="SMART" id="SM00717">
    <property type="entry name" value="SANT"/>
    <property type="match status" value="1"/>
</dbReference>
<dbReference type="SUPFAM" id="SSF46689">
    <property type="entry name" value="Homeodomain-like"/>
    <property type="match status" value="1"/>
</dbReference>
<feature type="compositionally biased region" description="Basic and acidic residues" evidence="5">
    <location>
        <begin position="35"/>
        <end position="53"/>
    </location>
</feature>
<dbReference type="PANTHER" id="PTHR43999:SF1">
    <property type="entry name" value="DNAJ HOMOLOG SUBFAMILY C MEMBER 2"/>
    <property type="match status" value="1"/>
</dbReference>
<keyword evidence="2" id="KW-0677">Repeat</keyword>
<protein>
    <submittedName>
        <fullName evidence="7">DnaJ subfamily C member 2-like protein</fullName>
    </submittedName>
</protein>
<dbReference type="CDD" id="cd00167">
    <property type="entry name" value="SANT"/>
    <property type="match status" value="1"/>
</dbReference>
<dbReference type="Pfam" id="PF00249">
    <property type="entry name" value="Myb_DNA-binding"/>
    <property type="match status" value="1"/>
</dbReference>
<dbReference type="Gene3D" id="1.10.10.60">
    <property type="entry name" value="Homeodomain-like"/>
    <property type="match status" value="1"/>
</dbReference>
<comment type="subcellular location">
    <subcellularLocation>
        <location evidence="1">Nucleus</location>
    </subcellularLocation>
</comment>
<dbReference type="EMBL" id="NCKV01028393">
    <property type="protein sequence ID" value="RWS19250.1"/>
    <property type="molecule type" value="Genomic_DNA"/>
</dbReference>
<organism evidence="7 8">
    <name type="scientific">Leptotrombidium deliense</name>
    <dbReference type="NCBI Taxonomy" id="299467"/>
    <lineage>
        <taxon>Eukaryota</taxon>
        <taxon>Metazoa</taxon>
        <taxon>Ecdysozoa</taxon>
        <taxon>Arthropoda</taxon>
        <taxon>Chelicerata</taxon>
        <taxon>Arachnida</taxon>
        <taxon>Acari</taxon>
        <taxon>Acariformes</taxon>
        <taxon>Trombidiformes</taxon>
        <taxon>Prostigmata</taxon>
        <taxon>Anystina</taxon>
        <taxon>Parasitengona</taxon>
        <taxon>Trombiculoidea</taxon>
        <taxon>Trombiculidae</taxon>
        <taxon>Leptotrombidium</taxon>
    </lineage>
</organism>
<feature type="region of interest" description="Disordered" evidence="5">
    <location>
        <begin position="1"/>
        <end position="63"/>
    </location>
</feature>
<comment type="caution">
    <text evidence="7">The sequence shown here is derived from an EMBL/GenBank/DDBJ whole genome shotgun (WGS) entry which is preliminary data.</text>
</comment>
<name>A0A443RVI1_9ACAR</name>
<dbReference type="InterPro" id="IPR009057">
    <property type="entry name" value="Homeodomain-like_sf"/>
</dbReference>
<evidence type="ECO:0000259" key="6">
    <source>
        <dbReference type="PROSITE" id="PS50090"/>
    </source>
</evidence>
<dbReference type="STRING" id="299467.A0A443RVI1"/>
<sequence>MQRKARDCRDKAKDLGKLDPSLKEEVNKNAATKFLDTKNKMPEEAAPSERYESPAELQGFNTEPWSNDEQKLLEQALKTYPASTGDRWDRIAECIPNRSKKDCLKRYKECVEMVKAKQAAVNAVSKNKKAVPVKA</sequence>
<evidence type="ECO:0000256" key="1">
    <source>
        <dbReference type="ARBA" id="ARBA00004123"/>
    </source>
</evidence>
<evidence type="ECO:0000256" key="5">
    <source>
        <dbReference type="SAM" id="MobiDB-lite"/>
    </source>
</evidence>
<dbReference type="Proteomes" id="UP000288716">
    <property type="component" value="Unassembled WGS sequence"/>
</dbReference>
<dbReference type="OrthoDB" id="1690618at2759"/>
<keyword evidence="4" id="KW-0539">Nucleus</keyword>
<dbReference type="GO" id="GO:0051083">
    <property type="term" value="P:'de novo' cotranslational protein folding"/>
    <property type="evidence" value="ECO:0007669"/>
    <property type="project" value="InterPro"/>
</dbReference>
<keyword evidence="8" id="KW-1185">Reference proteome</keyword>
<evidence type="ECO:0000313" key="7">
    <source>
        <dbReference type="EMBL" id="RWS19250.1"/>
    </source>
</evidence>
<proteinExistence type="predicted"/>
<evidence type="ECO:0000256" key="3">
    <source>
        <dbReference type="ARBA" id="ARBA00023186"/>
    </source>
</evidence>
<feature type="compositionally biased region" description="Basic and acidic residues" evidence="5">
    <location>
        <begin position="1"/>
        <end position="27"/>
    </location>
</feature>
<dbReference type="AlphaFoldDB" id="A0A443RVI1"/>
<dbReference type="GO" id="GO:0005634">
    <property type="term" value="C:nucleus"/>
    <property type="evidence" value="ECO:0007669"/>
    <property type="project" value="UniProtKB-SubCell"/>
</dbReference>
<gene>
    <name evidence="7" type="ORF">B4U80_06387</name>
</gene>